<reference evidence="2" key="1">
    <citation type="journal article" date="2014" name="Front. Microbiol.">
        <title>High frequency of phylogenetically diverse reductive dehalogenase-homologous genes in deep subseafloor sedimentary metagenomes.</title>
        <authorList>
            <person name="Kawai M."/>
            <person name="Futagami T."/>
            <person name="Toyoda A."/>
            <person name="Takaki Y."/>
            <person name="Nishi S."/>
            <person name="Hori S."/>
            <person name="Arai W."/>
            <person name="Tsubouchi T."/>
            <person name="Morono Y."/>
            <person name="Uchiyama I."/>
            <person name="Ito T."/>
            <person name="Fujiyama A."/>
            <person name="Inagaki F."/>
            <person name="Takami H."/>
        </authorList>
    </citation>
    <scope>NUCLEOTIDE SEQUENCE</scope>
    <source>
        <strain evidence="2">Expedition CK06-06</strain>
    </source>
</reference>
<dbReference type="InterPro" id="IPR036390">
    <property type="entry name" value="WH_DNA-bd_sf"/>
</dbReference>
<dbReference type="PANTHER" id="PTHR43252">
    <property type="entry name" value="TRANSCRIPTIONAL REGULATOR YQJI"/>
    <property type="match status" value="1"/>
</dbReference>
<evidence type="ECO:0000259" key="1">
    <source>
        <dbReference type="Pfam" id="PF03551"/>
    </source>
</evidence>
<protein>
    <recommendedName>
        <fullName evidence="1">Transcription regulator PadR N-terminal domain-containing protein</fullName>
    </recommendedName>
</protein>
<dbReference type="EMBL" id="BART01038709">
    <property type="protein sequence ID" value="GAH06986.1"/>
    <property type="molecule type" value="Genomic_DNA"/>
</dbReference>
<dbReference type="Pfam" id="PF03551">
    <property type="entry name" value="PadR"/>
    <property type="match status" value="1"/>
</dbReference>
<gene>
    <name evidence="2" type="ORF">S01H4_64042</name>
</gene>
<evidence type="ECO:0000313" key="2">
    <source>
        <dbReference type="EMBL" id="GAH06986.1"/>
    </source>
</evidence>
<dbReference type="InterPro" id="IPR005149">
    <property type="entry name" value="Tscrpt_reg_PadR_N"/>
</dbReference>
<dbReference type="PANTHER" id="PTHR43252:SF5">
    <property type="entry name" value="TRANSCRIPTIONAL REGULATOR, PADR-LIKE FAMILY"/>
    <property type="match status" value="1"/>
</dbReference>
<sequence>MTEGRIKQTSGVPKGLLQLLVLKLLVEKARAGAEIVEEIEKKTSGFWKQSPGSIYP</sequence>
<dbReference type="Gene3D" id="1.10.10.10">
    <property type="entry name" value="Winged helix-like DNA-binding domain superfamily/Winged helix DNA-binding domain"/>
    <property type="match status" value="1"/>
</dbReference>
<organism evidence="2">
    <name type="scientific">marine sediment metagenome</name>
    <dbReference type="NCBI Taxonomy" id="412755"/>
    <lineage>
        <taxon>unclassified sequences</taxon>
        <taxon>metagenomes</taxon>
        <taxon>ecological metagenomes</taxon>
    </lineage>
</organism>
<name>X1CFC9_9ZZZZ</name>
<comment type="caution">
    <text evidence="2">The sequence shown here is derived from an EMBL/GenBank/DDBJ whole genome shotgun (WGS) entry which is preliminary data.</text>
</comment>
<feature type="domain" description="Transcription regulator PadR N-terminal" evidence="1">
    <location>
        <begin position="21"/>
        <end position="56"/>
    </location>
</feature>
<dbReference type="SUPFAM" id="SSF46785">
    <property type="entry name" value="Winged helix' DNA-binding domain"/>
    <property type="match status" value="1"/>
</dbReference>
<dbReference type="AlphaFoldDB" id="X1CFC9"/>
<feature type="non-terminal residue" evidence="2">
    <location>
        <position position="56"/>
    </location>
</feature>
<proteinExistence type="predicted"/>
<accession>X1CFC9</accession>
<dbReference type="InterPro" id="IPR036388">
    <property type="entry name" value="WH-like_DNA-bd_sf"/>
</dbReference>